<accession>A0A4Q2SF00</accession>
<proteinExistence type="predicted"/>
<dbReference type="InterPro" id="IPR029058">
    <property type="entry name" value="AB_hydrolase_fold"/>
</dbReference>
<comment type="caution">
    <text evidence="2">The sequence shown here is derived from an EMBL/GenBank/DDBJ whole genome shotgun (WGS) entry which is preliminary data.</text>
</comment>
<dbReference type="RefSeq" id="WP_129453760.1">
    <property type="nucleotide sequence ID" value="NZ_JACXYX010000004.1"/>
</dbReference>
<dbReference type="GO" id="GO:0016788">
    <property type="term" value="F:hydrolase activity, acting on ester bonds"/>
    <property type="evidence" value="ECO:0007669"/>
    <property type="project" value="InterPro"/>
</dbReference>
<evidence type="ECO:0000259" key="1">
    <source>
        <dbReference type="Pfam" id="PF07819"/>
    </source>
</evidence>
<protein>
    <recommendedName>
        <fullName evidence="1">GPI inositol-deacylase PGAP1-like alpha/beta domain-containing protein</fullName>
    </recommendedName>
</protein>
<keyword evidence="3" id="KW-1185">Reference proteome</keyword>
<dbReference type="EMBL" id="SDWU01000004">
    <property type="protein sequence ID" value="RYC03662.1"/>
    <property type="molecule type" value="Genomic_DNA"/>
</dbReference>
<dbReference type="SUPFAM" id="SSF53474">
    <property type="entry name" value="alpha/beta-Hydrolases"/>
    <property type="match status" value="1"/>
</dbReference>
<organism evidence="2 3">
    <name type="scientific">Nocardioides ganghwensis</name>
    <dbReference type="NCBI Taxonomy" id="252230"/>
    <lineage>
        <taxon>Bacteria</taxon>
        <taxon>Bacillati</taxon>
        <taxon>Actinomycetota</taxon>
        <taxon>Actinomycetes</taxon>
        <taxon>Propionibacteriales</taxon>
        <taxon>Nocardioidaceae</taxon>
        <taxon>Nocardioides</taxon>
    </lineage>
</organism>
<gene>
    <name evidence="2" type="ORF">EUA07_04235</name>
</gene>
<dbReference type="Proteomes" id="UP000293291">
    <property type="component" value="Unassembled WGS sequence"/>
</dbReference>
<dbReference type="OrthoDB" id="5095936at2"/>
<dbReference type="AlphaFoldDB" id="A0A4Q2SF00"/>
<dbReference type="Gene3D" id="3.40.50.1820">
    <property type="entry name" value="alpha/beta hydrolase"/>
    <property type="match status" value="1"/>
</dbReference>
<dbReference type="InterPro" id="IPR012908">
    <property type="entry name" value="PGAP1-ab_dom-like"/>
</dbReference>
<dbReference type="Pfam" id="PF07819">
    <property type="entry name" value="PGAP1"/>
    <property type="match status" value="1"/>
</dbReference>
<name>A0A4Q2SF00_9ACTN</name>
<reference evidence="2 3" key="1">
    <citation type="submission" date="2019-01" db="EMBL/GenBank/DDBJ databases">
        <title>Novel species of Nocardioides.</title>
        <authorList>
            <person name="Liu Q."/>
            <person name="Xin Y.-H."/>
        </authorList>
    </citation>
    <scope>NUCLEOTIDE SEQUENCE [LARGE SCALE GENOMIC DNA]</scope>
    <source>
        <strain evidence="2 3">CGMCC 4.6875</strain>
    </source>
</reference>
<evidence type="ECO:0000313" key="3">
    <source>
        <dbReference type="Proteomes" id="UP000293291"/>
    </source>
</evidence>
<evidence type="ECO:0000313" key="2">
    <source>
        <dbReference type="EMBL" id="RYC03662.1"/>
    </source>
</evidence>
<sequence>MSGATLPPIESVTGGSHGIEAGYDQMLALAERYERQAGDFVEMVGLGARVMADGDLLESSVLSPVSFADAEVQVLDATTGADGLTVRALGIEADALGVRAVVAAFGAGDALSRHATETIDHALGRVTAAALPALLLAGGITYAWFSTLSPEEQAALTERLGDDLGLLLHDHPELAQHLVNGGGGLLGSIVPGVGLLDPGDGPISGATTNDAARLMALLLGNDTDYSVTRRDDLDGDGATREAPRTLEDLVRQLSATNGLDLTDEGNHGAIQVQQVGQEPRERYIVYLPGTDDMGPVPASGDRVRDMETNYQLIGGMDSAYGRGIQQAMVDAGLTGKDVMLVGHSQGGMVSASLAADPEFTRHFHVQHVVTAGSPTAQVPHLPDSTHALHLENRGDAVPLLDGEDNPDQPHRTTVTFDQGGHDVADNHGLRRYADGAAAADASTNGSIRDQVERMRADGFLGGGPSGPVRTWVISR</sequence>
<feature type="domain" description="GPI inositol-deacylase PGAP1-like alpha/beta" evidence="1">
    <location>
        <begin position="324"/>
        <end position="386"/>
    </location>
</feature>